<dbReference type="AlphaFoldDB" id="A0A0C9UAP0"/>
<organism evidence="1 2">
    <name type="scientific">Sphaerobolus stellatus (strain SS14)</name>
    <dbReference type="NCBI Taxonomy" id="990650"/>
    <lineage>
        <taxon>Eukaryota</taxon>
        <taxon>Fungi</taxon>
        <taxon>Dikarya</taxon>
        <taxon>Basidiomycota</taxon>
        <taxon>Agaricomycotina</taxon>
        <taxon>Agaricomycetes</taxon>
        <taxon>Phallomycetidae</taxon>
        <taxon>Geastrales</taxon>
        <taxon>Sphaerobolaceae</taxon>
        <taxon>Sphaerobolus</taxon>
    </lineage>
</organism>
<dbReference type="EMBL" id="KN837239">
    <property type="protein sequence ID" value="KIJ31604.1"/>
    <property type="molecule type" value="Genomic_DNA"/>
</dbReference>
<reference evidence="1 2" key="1">
    <citation type="submission" date="2014-06" db="EMBL/GenBank/DDBJ databases">
        <title>Evolutionary Origins and Diversification of the Mycorrhizal Mutualists.</title>
        <authorList>
            <consortium name="DOE Joint Genome Institute"/>
            <consortium name="Mycorrhizal Genomics Consortium"/>
            <person name="Kohler A."/>
            <person name="Kuo A."/>
            <person name="Nagy L.G."/>
            <person name="Floudas D."/>
            <person name="Copeland A."/>
            <person name="Barry K.W."/>
            <person name="Cichocki N."/>
            <person name="Veneault-Fourrey C."/>
            <person name="LaButti K."/>
            <person name="Lindquist E.A."/>
            <person name="Lipzen A."/>
            <person name="Lundell T."/>
            <person name="Morin E."/>
            <person name="Murat C."/>
            <person name="Riley R."/>
            <person name="Ohm R."/>
            <person name="Sun H."/>
            <person name="Tunlid A."/>
            <person name="Henrissat B."/>
            <person name="Grigoriev I.V."/>
            <person name="Hibbett D.S."/>
            <person name="Martin F."/>
        </authorList>
    </citation>
    <scope>NUCLEOTIDE SEQUENCE [LARGE SCALE GENOMIC DNA]</scope>
    <source>
        <strain evidence="1 2">SS14</strain>
    </source>
</reference>
<proteinExistence type="predicted"/>
<evidence type="ECO:0000313" key="1">
    <source>
        <dbReference type="EMBL" id="KIJ31604.1"/>
    </source>
</evidence>
<keyword evidence="2" id="KW-1185">Reference proteome</keyword>
<gene>
    <name evidence="1" type="ORF">M422DRAFT_266634</name>
</gene>
<protein>
    <submittedName>
        <fullName evidence="1">Uncharacterized protein</fullName>
    </submittedName>
</protein>
<name>A0A0C9UAP0_SPHS4</name>
<evidence type="ECO:0000313" key="2">
    <source>
        <dbReference type="Proteomes" id="UP000054279"/>
    </source>
</evidence>
<accession>A0A0C9UAP0</accession>
<sequence length="252" mass="27885">MNSPNPKAHIASEYDEKCGTDQIPTTVNKKTREEILKDSISPVKNVKTSKQYLENKCLVISGEPYTVSSLSSALLHLSQSSRVLKAAIDGMRAIAILMEEISVVEEIMRCEEKMERIMVTMEKKCIALVDDVVGAMERMMEDTKKEMMEMKNLSSQMPPSSGAKLTQPSYAGVLAPNPTQPRSTPPTVQQTLQSALENTLAKEEVKSKQVLLTSDREFPACPETELVEHTNTAILEMGEDYAGYEAVGLKKL</sequence>
<dbReference type="Proteomes" id="UP000054279">
    <property type="component" value="Unassembled WGS sequence"/>
</dbReference>
<dbReference type="HOGENOM" id="CLU_1103364_0_0_1"/>